<dbReference type="InterPro" id="IPR021136">
    <property type="entry name" value="Flagellar_hook_control-like_C"/>
</dbReference>
<gene>
    <name evidence="2" type="ORF">ACFOFO_16670</name>
</gene>
<name>A0ABV7F3D0_9BURK</name>
<keyword evidence="2" id="KW-0969">Cilium</keyword>
<keyword evidence="3" id="KW-1185">Reference proteome</keyword>
<accession>A0ABV7F3D0</accession>
<organism evidence="2 3">
    <name type="scientific">Undibacterium arcticum</name>
    <dbReference type="NCBI Taxonomy" id="1762892"/>
    <lineage>
        <taxon>Bacteria</taxon>
        <taxon>Pseudomonadati</taxon>
        <taxon>Pseudomonadota</taxon>
        <taxon>Betaproteobacteria</taxon>
        <taxon>Burkholderiales</taxon>
        <taxon>Oxalobacteraceae</taxon>
        <taxon>Undibacterium</taxon>
    </lineage>
</organism>
<keyword evidence="2" id="KW-0282">Flagellum</keyword>
<evidence type="ECO:0000259" key="1">
    <source>
        <dbReference type="Pfam" id="PF02120"/>
    </source>
</evidence>
<dbReference type="Proteomes" id="UP001595530">
    <property type="component" value="Unassembled WGS sequence"/>
</dbReference>
<feature type="domain" description="Flagellar hook-length control protein-like C-terminal" evidence="1">
    <location>
        <begin position="303"/>
        <end position="371"/>
    </location>
</feature>
<keyword evidence="2" id="KW-0966">Cell projection</keyword>
<dbReference type="EMBL" id="JBHRTP010000054">
    <property type="protein sequence ID" value="MFC3109578.1"/>
    <property type="molecule type" value="Genomic_DNA"/>
</dbReference>
<comment type="caution">
    <text evidence="2">The sequence shown here is derived from an EMBL/GenBank/DDBJ whole genome shotgun (WGS) entry which is preliminary data.</text>
</comment>
<dbReference type="Pfam" id="PF02120">
    <property type="entry name" value="Flg_hook"/>
    <property type="match status" value="1"/>
</dbReference>
<dbReference type="InterPro" id="IPR038610">
    <property type="entry name" value="FliK-like_C_sf"/>
</dbReference>
<proteinExistence type="predicted"/>
<evidence type="ECO:0000313" key="2">
    <source>
        <dbReference type="EMBL" id="MFC3109578.1"/>
    </source>
</evidence>
<reference evidence="3" key="1">
    <citation type="journal article" date="2019" name="Int. J. Syst. Evol. Microbiol.">
        <title>The Global Catalogue of Microorganisms (GCM) 10K type strain sequencing project: providing services to taxonomists for standard genome sequencing and annotation.</title>
        <authorList>
            <consortium name="The Broad Institute Genomics Platform"/>
            <consortium name="The Broad Institute Genome Sequencing Center for Infectious Disease"/>
            <person name="Wu L."/>
            <person name="Ma J."/>
        </authorList>
    </citation>
    <scope>NUCLEOTIDE SEQUENCE [LARGE SCALE GENOMIC DNA]</scope>
    <source>
        <strain evidence="3">KCTC 42986</strain>
    </source>
</reference>
<evidence type="ECO:0000313" key="3">
    <source>
        <dbReference type="Proteomes" id="UP001595530"/>
    </source>
</evidence>
<sequence>MLPRVDNSIRPVTSIEAPAATVVVGDPRQQALQRSTQLVIGRQLQGEILSRLNDGSFLVKIGGTAARMMLPADTRIGSSLPMTLVSTEPRPVFLLGADASAAVLAAELAAHPAELLPTIAQQSGTASSAVGKATLDSYLFHQTDLSGAESGASSTTLSSAGRLIDSLLHAVQQGGAPTAVLGKSPLVNAPTVGADRIAEALHGAVATSGLFYESHVVEWADGKREMSDLLREPQTQLGNSVSNDTKTTASIGNEAAQLINAQLNTLEHQRLQWQGEVWPGQRMDWQVSQDAPEGGDRDGPELQSWQSAVRFELPGLGVVSATIHLLGENLHIQLRTATETTATALRDHSQQLADALGAAGSPLDSLTVKQDECAG</sequence>
<protein>
    <submittedName>
        <fullName evidence="2">Flagellar hook-length control protein FliK</fullName>
    </submittedName>
</protein>
<dbReference type="RefSeq" id="WP_390325418.1">
    <property type="nucleotide sequence ID" value="NZ_JBHRTP010000054.1"/>
</dbReference>
<dbReference type="Gene3D" id="3.30.750.140">
    <property type="match status" value="1"/>
</dbReference>